<dbReference type="InterPro" id="IPR051468">
    <property type="entry name" value="Fungal_SecMetab_SDRs"/>
</dbReference>
<dbReference type="PRINTS" id="PR00081">
    <property type="entry name" value="GDHRDH"/>
</dbReference>
<evidence type="ECO:0000256" key="3">
    <source>
        <dbReference type="ARBA" id="ARBA00023002"/>
    </source>
</evidence>
<accession>A0AAD5VMV2</accession>
<dbReference type="PANTHER" id="PTHR43544">
    <property type="entry name" value="SHORT-CHAIN DEHYDROGENASE/REDUCTASE"/>
    <property type="match status" value="1"/>
</dbReference>
<name>A0AAD5VMV2_9AGAR</name>
<protein>
    <recommendedName>
        <fullName evidence="6">NAD(P)-binding protein</fullName>
    </recommendedName>
</protein>
<dbReference type="SUPFAM" id="SSF51735">
    <property type="entry name" value="NAD(P)-binding Rossmann-fold domains"/>
    <property type="match status" value="1"/>
</dbReference>
<dbReference type="Gene3D" id="3.40.50.720">
    <property type="entry name" value="NAD(P)-binding Rossmann-like Domain"/>
    <property type="match status" value="1"/>
</dbReference>
<evidence type="ECO:0000256" key="1">
    <source>
        <dbReference type="ARBA" id="ARBA00006484"/>
    </source>
</evidence>
<evidence type="ECO:0000313" key="5">
    <source>
        <dbReference type="Proteomes" id="UP001213000"/>
    </source>
</evidence>
<evidence type="ECO:0008006" key="6">
    <source>
        <dbReference type="Google" id="ProtNLM"/>
    </source>
</evidence>
<sequence>MITPTTIYFITGANRGIGLALIEGLLKSKSDIYIFAAARSSTPGLSSLVAEHPDKLSIVNFVAADEASNKAAAGVVEEKSGRVDVVLGVAGISDFMGTVDETPVDALEEHFRINVSGILVLYQAFSSLLRKSKNPKFIPFTSGVGSITSYINLPMGYTCYGASKVALNYLARKIHFENNWLTCFPLSPGVVRTGMALGNRKLDKSGILEQVQDSVMSSPEDAAEKLINIVESATRETHGGEFINVDGTKIPW</sequence>
<dbReference type="InterPro" id="IPR036291">
    <property type="entry name" value="NAD(P)-bd_dom_sf"/>
</dbReference>
<dbReference type="EMBL" id="JANIEX010000952">
    <property type="protein sequence ID" value="KAJ3561791.1"/>
    <property type="molecule type" value="Genomic_DNA"/>
</dbReference>
<evidence type="ECO:0000256" key="2">
    <source>
        <dbReference type="ARBA" id="ARBA00022857"/>
    </source>
</evidence>
<reference evidence="4" key="1">
    <citation type="submission" date="2022-07" db="EMBL/GenBank/DDBJ databases">
        <title>Genome Sequence of Leucocoprinus birnbaumii.</title>
        <authorList>
            <person name="Buettner E."/>
        </authorList>
    </citation>
    <scope>NUCLEOTIDE SEQUENCE</scope>
    <source>
        <strain evidence="4">VT141</strain>
    </source>
</reference>
<dbReference type="GO" id="GO:0005737">
    <property type="term" value="C:cytoplasm"/>
    <property type="evidence" value="ECO:0007669"/>
    <property type="project" value="TreeGrafter"/>
</dbReference>
<dbReference type="GO" id="GO:0016491">
    <property type="term" value="F:oxidoreductase activity"/>
    <property type="evidence" value="ECO:0007669"/>
    <property type="project" value="UniProtKB-KW"/>
</dbReference>
<dbReference type="Proteomes" id="UP001213000">
    <property type="component" value="Unassembled WGS sequence"/>
</dbReference>
<evidence type="ECO:0000313" key="4">
    <source>
        <dbReference type="EMBL" id="KAJ3561791.1"/>
    </source>
</evidence>
<proteinExistence type="inferred from homology"/>
<comment type="similarity">
    <text evidence="1">Belongs to the short-chain dehydrogenases/reductases (SDR) family.</text>
</comment>
<keyword evidence="3" id="KW-0560">Oxidoreductase</keyword>
<dbReference type="InterPro" id="IPR002347">
    <property type="entry name" value="SDR_fam"/>
</dbReference>
<keyword evidence="5" id="KW-1185">Reference proteome</keyword>
<dbReference type="AlphaFoldDB" id="A0AAD5VMV2"/>
<keyword evidence="2" id="KW-0521">NADP</keyword>
<dbReference type="PANTHER" id="PTHR43544:SF7">
    <property type="entry name" value="NADB-LER2"/>
    <property type="match status" value="1"/>
</dbReference>
<organism evidence="4 5">
    <name type="scientific">Leucocoprinus birnbaumii</name>
    <dbReference type="NCBI Taxonomy" id="56174"/>
    <lineage>
        <taxon>Eukaryota</taxon>
        <taxon>Fungi</taxon>
        <taxon>Dikarya</taxon>
        <taxon>Basidiomycota</taxon>
        <taxon>Agaricomycotina</taxon>
        <taxon>Agaricomycetes</taxon>
        <taxon>Agaricomycetidae</taxon>
        <taxon>Agaricales</taxon>
        <taxon>Agaricineae</taxon>
        <taxon>Agaricaceae</taxon>
        <taxon>Leucocoprinus</taxon>
    </lineage>
</organism>
<comment type="caution">
    <text evidence="4">The sequence shown here is derived from an EMBL/GenBank/DDBJ whole genome shotgun (WGS) entry which is preliminary data.</text>
</comment>
<dbReference type="Pfam" id="PF00106">
    <property type="entry name" value="adh_short"/>
    <property type="match status" value="1"/>
</dbReference>
<gene>
    <name evidence="4" type="ORF">NP233_g9977</name>
</gene>